<evidence type="ECO:0000313" key="2">
    <source>
        <dbReference type="Proteomes" id="UP000014500"/>
    </source>
</evidence>
<sequence length="94" mass="10793">MGEAISVAVFLKFSILGLLHTRGRNKDVGLLVGIFQHTRKHNGRQGAEAYLITDVLQMVMSIRSYKMQNKCQKEENWSCYREFTTKSKKGLKEV</sequence>
<evidence type="ECO:0000313" key="1">
    <source>
        <dbReference type="EnsemblMetazoa" id="SMAR014158-PA"/>
    </source>
</evidence>
<dbReference type="Proteomes" id="UP000014500">
    <property type="component" value="Unassembled WGS sequence"/>
</dbReference>
<name>T1JJX8_STRMM</name>
<dbReference type="EnsemblMetazoa" id="SMAR014158-RA">
    <property type="protein sequence ID" value="SMAR014158-PA"/>
    <property type="gene ID" value="SMAR014158"/>
</dbReference>
<keyword evidence="2" id="KW-1185">Reference proteome</keyword>
<proteinExistence type="predicted"/>
<reference evidence="2" key="1">
    <citation type="submission" date="2011-05" db="EMBL/GenBank/DDBJ databases">
        <authorList>
            <person name="Richards S.R."/>
            <person name="Qu J."/>
            <person name="Jiang H."/>
            <person name="Jhangiani S.N."/>
            <person name="Agravi P."/>
            <person name="Goodspeed R."/>
            <person name="Gross S."/>
            <person name="Mandapat C."/>
            <person name="Jackson L."/>
            <person name="Mathew T."/>
            <person name="Pu L."/>
            <person name="Thornton R."/>
            <person name="Saada N."/>
            <person name="Wilczek-Boney K.B."/>
            <person name="Lee S."/>
            <person name="Kovar C."/>
            <person name="Wu Y."/>
            <person name="Scherer S.E."/>
            <person name="Worley K.C."/>
            <person name="Muzny D.M."/>
            <person name="Gibbs R."/>
        </authorList>
    </citation>
    <scope>NUCLEOTIDE SEQUENCE</scope>
    <source>
        <strain evidence="2">Brora</strain>
    </source>
</reference>
<accession>T1JJX8</accession>
<protein>
    <submittedName>
        <fullName evidence="1">Uncharacterized protein</fullName>
    </submittedName>
</protein>
<dbReference type="HOGENOM" id="CLU_2388997_0_0_1"/>
<reference evidence="1" key="2">
    <citation type="submission" date="2015-02" db="UniProtKB">
        <authorList>
            <consortium name="EnsemblMetazoa"/>
        </authorList>
    </citation>
    <scope>IDENTIFICATION</scope>
</reference>
<dbReference type="AlphaFoldDB" id="T1JJX8"/>
<organism evidence="1 2">
    <name type="scientific">Strigamia maritima</name>
    <name type="common">European centipede</name>
    <name type="synonym">Geophilus maritimus</name>
    <dbReference type="NCBI Taxonomy" id="126957"/>
    <lineage>
        <taxon>Eukaryota</taxon>
        <taxon>Metazoa</taxon>
        <taxon>Ecdysozoa</taxon>
        <taxon>Arthropoda</taxon>
        <taxon>Myriapoda</taxon>
        <taxon>Chilopoda</taxon>
        <taxon>Pleurostigmophora</taxon>
        <taxon>Geophilomorpha</taxon>
        <taxon>Linotaeniidae</taxon>
        <taxon>Strigamia</taxon>
    </lineage>
</organism>
<dbReference type="EMBL" id="JH432222">
    <property type="status" value="NOT_ANNOTATED_CDS"/>
    <property type="molecule type" value="Genomic_DNA"/>
</dbReference>